<dbReference type="OrthoDB" id="128220at2"/>
<feature type="signal peptide" evidence="1">
    <location>
        <begin position="1"/>
        <end position="35"/>
    </location>
</feature>
<dbReference type="HOGENOM" id="CLU_065109_0_0_0"/>
<evidence type="ECO:0000313" key="2">
    <source>
        <dbReference type="EMBL" id="ADV83515.1"/>
    </source>
</evidence>
<dbReference type="EMBL" id="CP002467">
    <property type="protein sequence ID" value="ADV83515.1"/>
    <property type="molecule type" value="Genomic_DNA"/>
</dbReference>
<dbReference type="SUPFAM" id="SSF51735">
    <property type="entry name" value="NAD(P)-binding Rossmann-fold domains"/>
    <property type="match status" value="1"/>
</dbReference>
<reference evidence="2 3" key="1">
    <citation type="journal article" date="2012" name="Stand. Genomic Sci.">
        <title>Complete genome sequence of Terriglobus saanensis type strain SP1PR4(T), an Acidobacteria from tundra soil.</title>
        <authorList>
            <person name="Rawat S.R."/>
            <person name="Mannisto M.K."/>
            <person name="Starovoytov V."/>
            <person name="Goodwin L."/>
            <person name="Nolan M."/>
            <person name="Hauser L."/>
            <person name="Land M."/>
            <person name="Davenport K.W."/>
            <person name="Woyke T."/>
            <person name="Haggblom M.M."/>
        </authorList>
    </citation>
    <scope>NUCLEOTIDE SEQUENCE</scope>
    <source>
        <strain evidence="3">ATCC BAA-1853 / DSM 23119 / SP1PR4</strain>
    </source>
</reference>
<organism evidence="2 3">
    <name type="scientific">Terriglobus saanensis (strain ATCC BAA-1853 / DSM 23119 / SP1PR4)</name>
    <dbReference type="NCBI Taxonomy" id="401053"/>
    <lineage>
        <taxon>Bacteria</taxon>
        <taxon>Pseudomonadati</taxon>
        <taxon>Acidobacteriota</taxon>
        <taxon>Terriglobia</taxon>
        <taxon>Terriglobales</taxon>
        <taxon>Acidobacteriaceae</taxon>
        <taxon>Terriglobus</taxon>
    </lineage>
</organism>
<gene>
    <name evidence="2" type="ordered locus">AciPR4_2741</name>
</gene>
<keyword evidence="3" id="KW-1185">Reference proteome</keyword>
<dbReference type="AlphaFoldDB" id="E8V2P0"/>
<evidence type="ECO:0000256" key="1">
    <source>
        <dbReference type="SAM" id="SignalP"/>
    </source>
</evidence>
<name>E8V2P0_TERSS</name>
<protein>
    <submittedName>
        <fullName evidence="2">Oxidoreductase domain-containing protein</fullName>
    </submittedName>
</protein>
<dbReference type="Proteomes" id="UP000006844">
    <property type="component" value="Chromosome"/>
</dbReference>
<dbReference type="InterPro" id="IPR036291">
    <property type="entry name" value="NAD(P)-bd_dom_sf"/>
</dbReference>
<dbReference type="RefSeq" id="WP_013569248.1">
    <property type="nucleotide sequence ID" value="NC_014963.1"/>
</dbReference>
<sequence length="334" mass="36661">MFSAKTCSQQTRSLRKAFVLTAVLLAYVRSDAAHAQDLKLGILGTDSSHAVEFTRILNDPSAMDHVAGAKIVVAYRGGSPTLPFSRDRIVKFTETLQKTWSIPFVPSMVDLCTQSDAILVLSVDTSARMRELGEAVKCKKPIFIDKPLGGTLADALQVAKFLDEQHIPWFSTSSLRYGHEQRPANVVGAETWGPGKYIEGFPLDLTYYGIHSIESLFSIMGPGVQQVARTRVKDTDVITAIWTDGRMGTVRLIHPESTYGAVIFREGGHAEPNNNLQVGYGPLVTEIVKFARTSKPPVSERETLEIFAVMDAAQQSLQKNGAFVQVVVPEIKKP</sequence>
<keyword evidence="1" id="KW-0732">Signal</keyword>
<accession>E8V2P0</accession>
<dbReference type="eggNOG" id="COG0673">
    <property type="taxonomic scope" value="Bacteria"/>
</dbReference>
<dbReference type="STRING" id="401053.AciPR4_2741"/>
<feature type="chain" id="PRO_5003232990" evidence="1">
    <location>
        <begin position="36"/>
        <end position="334"/>
    </location>
</feature>
<evidence type="ECO:0000313" key="3">
    <source>
        <dbReference type="Proteomes" id="UP000006844"/>
    </source>
</evidence>
<dbReference type="Gene3D" id="3.40.50.720">
    <property type="entry name" value="NAD(P)-binding Rossmann-like Domain"/>
    <property type="match status" value="1"/>
</dbReference>
<dbReference type="KEGG" id="tsa:AciPR4_2741"/>
<proteinExistence type="predicted"/>